<dbReference type="PANTHER" id="PTHR43133:SF65">
    <property type="entry name" value="ECF RNA POLYMERASE SIGMA FACTOR SIGG"/>
    <property type="match status" value="1"/>
</dbReference>
<dbReference type="InterPro" id="IPR007627">
    <property type="entry name" value="RNA_pol_sigma70_r2"/>
</dbReference>
<dbReference type="PANTHER" id="PTHR43133">
    <property type="entry name" value="RNA POLYMERASE ECF-TYPE SIGMA FACTO"/>
    <property type="match status" value="1"/>
</dbReference>
<gene>
    <name evidence="11" type="ORF">SAMN04487968_10952</name>
</gene>
<evidence type="ECO:0000313" key="11">
    <source>
        <dbReference type="EMBL" id="SFC65384.1"/>
    </source>
</evidence>
<dbReference type="SUPFAM" id="SSF88946">
    <property type="entry name" value="Sigma2 domain of RNA polymerase sigma factors"/>
    <property type="match status" value="1"/>
</dbReference>
<evidence type="ECO:0000256" key="4">
    <source>
        <dbReference type="ARBA" id="ARBA00023082"/>
    </source>
</evidence>
<dbReference type="RefSeq" id="WP_217645327.1">
    <property type="nucleotide sequence ID" value="NZ_FOLB01000009.1"/>
</dbReference>
<evidence type="ECO:0000256" key="5">
    <source>
        <dbReference type="ARBA" id="ARBA00023125"/>
    </source>
</evidence>
<dbReference type="GO" id="GO:0006950">
    <property type="term" value="P:response to stress"/>
    <property type="evidence" value="ECO:0007669"/>
    <property type="project" value="UniProtKB-ARBA"/>
</dbReference>
<dbReference type="SUPFAM" id="SSF54427">
    <property type="entry name" value="NTF2-like"/>
    <property type="match status" value="1"/>
</dbReference>
<dbReference type="Pfam" id="PF08281">
    <property type="entry name" value="Sigma70_r4_2"/>
    <property type="match status" value="1"/>
</dbReference>
<dbReference type="InterPro" id="IPR014305">
    <property type="entry name" value="RNA_pol_sigma-G_actinobac"/>
</dbReference>
<dbReference type="Gene3D" id="1.10.10.10">
    <property type="entry name" value="Winged helix-like DNA-binding domain superfamily/Winged helix DNA-binding domain"/>
    <property type="match status" value="1"/>
</dbReference>
<feature type="domain" description="RNA polymerase sigma factor 70 region 4 type 2" evidence="9">
    <location>
        <begin position="131"/>
        <end position="183"/>
    </location>
</feature>
<dbReference type="Gene3D" id="1.10.1740.10">
    <property type="match status" value="1"/>
</dbReference>
<dbReference type="PROSITE" id="PS01063">
    <property type="entry name" value="SIGMA70_ECF"/>
    <property type="match status" value="1"/>
</dbReference>
<dbReference type="InterPro" id="IPR014284">
    <property type="entry name" value="RNA_pol_sigma-70_dom"/>
</dbReference>
<protein>
    <recommendedName>
        <fullName evidence="7">RNA polymerase sigma factor</fullName>
    </recommendedName>
</protein>
<name>A0A1I1KX59_9ACTN</name>
<dbReference type="GO" id="GO:0003677">
    <property type="term" value="F:DNA binding"/>
    <property type="evidence" value="ECO:0007669"/>
    <property type="project" value="UniProtKB-KW"/>
</dbReference>
<dbReference type="InterPro" id="IPR039425">
    <property type="entry name" value="RNA_pol_sigma-70-like"/>
</dbReference>
<dbReference type="InterPro" id="IPR013324">
    <property type="entry name" value="RNA_pol_sigma_r3/r4-like"/>
</dbReference>
<dbReference type="InterPro" id="IPR013249">
    <property type="entry name" value="RNA_pol_sigma70_r4_t2"/>
</dbReference>
<feature type="domain" description="RNA polymerase sigma-70 region 2" evidence="8">
    <location>
        <begin position="15"/>
        <end position="79"/>
    </location>
</feature>
<dbReference type="Pfam" id="PF04542">
    <property type="entry name" value="Sigma70_r2"/>
    <property type="match status" value="1"/>
</dbReference>
<evidence type="ECO:0000256" key="6">
    <source>
        <dbReference type="ARBA" id="ARBA00023163"/>
    </source>
</evidence>
<feature type="domain" description="SnoaL-like" evidence="10">
    <location>
        <begin position="205"/>
        <end position="298"/>
    </location>
</feature>
<dbReference type="InterPro" id="IPR036388">
    <property type="entry name" value="WH-like_DNA-bd_sf"/>
</dbReference>
<proteinExistence type="inferred from homology"/>
<evidence type="ECO:0000259" key="8">
    <source>
        <dbReference type="Pfam" id="PF04542"/>
    </source>
</evidence>
<comment type="similarity">
    <text evidence="1 7">Belongs to the sigma-70 factor family. ECF subfamily.</text>
</comment>
<dbReference type="Proteomes" id="UP000198832">
    <property type="component" value="Unassembled WGS sequence"/>
</dbReference>
<dbReference type="Gene3D" id="3.10.450.50">
    <property type="match status" value="1"/>
</dbReference>
<sequence>MSRESGLGFAEIADPYRAELLAHCYRMTGSVHDAEDLVQETLLRAWRGYDRFDGRSSLRTWLYRIATNACLTALQSSQRRALPSGLGAADQAGTLDLERADAVPWISPIRTAASDRADPAHIATVRESTRLALIAALQHLPARQRAVLLLVEVVGFGVPEAARFLDVSYPATRSLLQRARATLKQVAPRHDDAVPPLEGEAEILARYLAAFEAADTAALARLLRDDTTYEMPPMRRWFRGPAAIVEHHEVRVWSRPRSAIATWANGHPAVATYVDAGSGRLAFHGVHVLEIAEGLIDRIVVFLDPTLAEAFEVPHELAAP</sequence>
<dbReference type="CDD" id="cd06171">
    <property type="entry name" value="Sigma70_r4"/>
    <property type="match status" value="1"/>
</dbReference>
<keyword evidence="3 7" id="KW-0805">Transcription regulation</keyword>
<dbReference type="EMBL" id="FOLB01000009">
    <property type="protein sequence ID" value="SFC65384.1"/>
    <property type="molecule type" value="Genomic_DNA"/>
</dbReference>
<dbReference type="InterPro" id="IPR037401">
    <property type="entry name" value="SnoaL-like"/>
</dbReference>
<dbReference type="GO" id="GO:0016987">
    <property type="term" value="F:sigma factor activity"/>
    <property type="evidence" value="ECO:0007669"/>
    <property type="project" value="UniProtKB-KW"/>
</dbReference>
<evidence type="ECO:0000256" key="7">
    <source>
        <dbReference type="RuleBase" id="RU000716"/>
    </source>
</evidence>
<organism evidence="11 12">
    <name type="scientific">Nocardioides terrae</name>
    <dbReference type="NCBI Taxonomy" id="574651"/>
    <lineage>
        <taxon>Bacteria</taxon>
        <taxon>Bacillati</taxon>
        <taxon>Actinomycetota</taxon>
        <taxon>Actinomycetes</taxon>
        <taxon>Propionibacteriales</taxon>
        <taxon>Nocardioidaceae</taxon>
        <taxon>Nocardioides</taxon>
    </lineage>
</organism>
<dbReference type="InterPro" id="IPR013325">
    <property type="entry name" value="RNA_pol_sigma_r2"/>
</dbReference>
<dbReference type="GO" id="GO:0006352">
    <property type="term" value="P:DNA-templated transcription initiation"/>
    <property type="evidence" value="ECO:0007669"/>
    <property type="project" value="InterPro"/>
</dbReference>
<keyword evidence="5 7" id="KW-0238">DNA-binding</keyword>
<dbReference type="NCBIfam" id="TIGR02960">
    <property type="entry name" value="SigX5"/>
    <property type="match status" value="1"/>
</dbReference>
<dbReference type="InterPro" id="IPR032710">
    <property type="entry name" value="NTF2-like_dom_sf"/>
</dbReference>
<keyword evidence="4 7" id="KW-0731">Sigma factor</keyword>
<dbReference type="InterPro" id="IPR000838">
    <property type="entry name" value="RNA_pol_sigma70_ECF_CS"/>
</dbReference>
<dbReference type="STRING" id="574651.SAMN04487968_10952"/>
<evidence type="ECO:0000256" key="2">
    <source>
        <dbReference type="ARBA" id="ARBA00011344"/>
    </source>
</evidence>
<dbReference type="AlphaFoldDB" id="A0A1I1KX59"/>
<accession>A0A1I1KX59</accession>
<comment type="subunit">
    <text evidence="2">Interacts transiently with the RNA polymerase catalytic core formed by RpoA, RpoB, RpoC and RpoZ (2 alpha, 1 beta, 1 beta' and 1 omega subunit) to form the RNA polymerase holoenzyme that can initiate transcription.</text>
</comment>
<evidence type="ECO:0000259" key="10">
    <source>
        <dbReference type="Pfam" id="PF12680"/>
    </source>
</evidence>
<evidence type="ECO:0000313" key="12">
    <source>
        <dbReference type="Proteomes" id="UP000198832"/>
    </source>
</evidence>
<reference evidence="11 12" key="1">
    <citation type="submission" date="2016-10" db="EMBL/GenBank/DDBJ databases">
        <authorList>
            <person name="de Groot N.N."/>
        </authorList>
    </citation>
    <scope>NUCLEOTIDE SEQUENCE [LARGE SCALE GENOMIC DNA]</scope>
    <source>
        <strain evidence="11 12">CGMCC 1.7056</strain>
    </source>
</reference>
<keyword evidence="6 7" id="KW-0804">Transcription</keyword>
<evidence type="ECO:0000256" key="1">
    <source>
        <dbReference type="ARBA" id="ARBA00010641"/>
    </source>
</evidence>
<dbReference type="NCBIfam" id="TIGR02937">
    <property type="entry name" value="sigma70-ECF"/>
    <property type="match status" value="1"/>
</dbReference>
<keyword evidence="12" id="KW-1185">Reference proteome</keyword>
<evidence type="ECO:0000259" key="9">
    <source>
        <dbReference type="Pfam" id="PF08281"/>
    </source>
</evidence>
<dbReference type="NCBIfam" id="NF006089">
    <property type="entry name" value="PRK08241.1"/>
    <property type="match status" value="1"/>
</dbReference>
<evidence type="ECO:0000256" key="3">
    <source>
        <dbReference type="ARBA" id="ARBA00023015"/>
    </source>
</evidence>
<dbReference type="Pfam" id="PF12680">
    <property type="entry name" value="SnoaL_2"/>
    <property type="match status" value="1"/>
</dbReference>
<dbReference type="SUPFAM" id="SSF88659">
    <property type="entry name" value="Sigma3 and sigma4 domains of RNA polymerase sigma factors"/>
    <property type="match status" value="1"/>
</dbReference>